<keyword evidence="9" id="KW-0325">Glycoprotein</keyword>
<dbReference type="PANTHER" id="PTHR24028:SF310">
    <property type="entry name" value="NEURAL-CADHERIN-LIKE PROTEIN"/>
    <property type="match status" value="1"/>
</dbReference>
<evidence type="ECO:0000256" key="4">
    <source>
        <dbReference type="ARBA" id="ARBA00022737"/>
    </source>
</evidence>
<feature type="disulfide bond" evidence="11">
    <location>
        <begin position="1351"/>
        <end position="1360"/>
    </location>
</feature>
<sequence>MSLAHPVYSFLRPPPFTQIRCSFIRVAETEKFKIFLSTKFHKQHTNDTAKVGKRAIEISHGKKRIPSEEDLSLHFTASRIRYEITSGNIGGAFAVKNMTGAIYVAGALDYETRKRYELRLTASDNLKENYTTVVIHVKDVNDNPPVFERPTYKTQITEEDDRTLPKRVLGVTATDGDKDRPQDIVYFLTGQGIDPDNPANSKFDINRTSGEIYVLKPLDRDQPNGRPQWRFTVFAQDEGGEGLVGYADVQVNLKDINDNAPTFPQGIYFGNVTENGTAGMVVMTMTAVDYDDPSEGTNAKLIYSIEKNVIEEETGSPIFEIESETGVIKTAVCCLDRERTPDYSIQVVAMDGGGLKGTGTASIRVKDINDMPPQFTKEEWFTEVDETEGPDLPEMPILTVTVHDEDETNKFQYKVIESSGYGADKFTMVRNNDGTGSLKIVQSLDYEDQLQSNGFRFRIQVNDKGEDNDNDKYHVAYSWVVVKLRDINDNQPQFEKANIEATVPENARIGSSLQTFTATDPDQGGKSKVFYSIDRSSDRKRQFSINENGTVSIQRSLDREETPRHQNLHSGPKVDRHRWDETTFREQLVLKFELLEPLLTETYVQAQRTASMLSLEHLNHKEEILIPEEIIVLYLCHSVNLARLKPMHVIRNFILRHLAEATHRQFVKILAIDDGIPPKTATATLTVIVHDINDNPPRFLKDYRPVLQEHSQQKKVVEISATDDDDRSKSNGPPFTFRMDPKADDVIRASFKVESDNKGANGDGMAIVSSLLSFNREQQKEYLIPIVIKDTGTPSMSGTSTLTVIIGDINDNKMQPGSKDIFVYNYAGQSPDTEIGRVYVFDLDDWDLPDKKFYWEGLEHPQFKLDEDTGMIYMKSGTHDGRYHLRFKVYDRKHTQTDVPANVTVTVKTIPHEAVLNSGSVRISGITDEDFIRVWDYKSQTISRSKAELFRDKLAHLLNIDRENVDVFSVQLRRMHPPLTDVRFAAHGSPYYKPVRLNGIVLMHREEIEKEVGINITMVGIDECYYENEVCEGSCTNTLDISSLPYMVNANRTALVGVRVDVIAECTCGARNFSKGESCRSSPCYNGGRCVEGRFGLSCQCPAGYNGPRCQQTARSFRGNGWAWYPALEMCDNSHLSFEFITKKPDGLLLYNGPIVPPEADEIMVSDFISVELERGIPRLLIDFGSGTLELKVKPKRTLDDGEWHRLDIFWNTETVKLIIDYCKSADISEPEDGTPPEFNDTSCQAQGTIPPFNEYLNVNAPLQIGGLYVEQFDPTHYKWKHMPVGKGFDGCIKNLFHNSKLYDLAHPGLSRNSVAGCPQTEEICNNQESTFRCWEHGTCVGSFTEARCQCNPGWTGPGCMTPTIPTTFKPQSYVKYALSFEPDKYSTQVQLRFRTREVHGELFRVSDQHNREYAILEIKDSRLHFRYNLNSLRTEERDIWLTAIAVDDGQWHTVRVSRYGSAATLELDGGEGRRFNETFSFEGHQWLLVDKQEGVFAGGKAEYTGVRTFEVYADYQKGKCFTR</sequence>
<accession>A0AA40KPB8</accession>
<dbReference type="SUPFAM" id="SSF49899">
    <property type="entry name" value="Concanavalin A-like lectins/glucanases"/>
    <property type="match status" value="2"/>
</dbReference>
<dbReference type="CDD" id="cd00054">
    <property type="entry name" value="EGF_CA"/>
    <property type="match status" value="1"/>
</dbReference>
<keyword evidence="5 10" id="KW-0106">Calcium</keyword>
<evidence type="ECO:0000256" key="7">
    <source>
        <dbReference type="ARBA" id="ARBA00023136"/>
    </source>
</evidence>
<dbReference type="SMART" id="SM00282">
    <property type="entry name" value="LamG"/>
    <property type="match status" value="2"/>
</dbReference>
<dbReference type="SMART" id="SM00181">
    <property type="entry name" value="EGF"/>
    <property type="match status" value="2"/>
</dbReference>
<dbReference type="Gene3D" id="2.60.120.200">
    <property type="match status" value="2"/>
</dbReference>
<dbReference type="Pfam" id="PF02210">
    <property type="entry name" value="Laminin_G_2"/>
    <property type="match status" value="2"/>
</dbReference>
<feature type="domain" description="Laminin G" evidence="13">
    <location>
        <begin position="1364"/>
        <end position="1524"/>
    </location>
</feature>
<dbReference type="GO" id="GO:0048513">
    <property type="term" value="P:animal organ development"/>
    <property type="evidence" value="ECO:0007669"/>
    <property type="project" value="UniProtKB-ARBA"/>
</dbReference>
<dbReference type="InterPro" id="IPR050174">
    <property type="entry name" value="Protocadherin/Cadherin-CA"/>
</dbReference>
<feature type="domain" description="Cadherin" evidence="15">
    <location>
        <begin position="495"/>
        <end position="699"/>
    </location>
</feature>
<keyword evidence="3" id="KW-0812">Transmembrane</keyword>
<feature type="domain" description="Cadherin" evidence="15">
    <location>
        <begin position="67"/>
        <end position="147"/>
    </location>
</feature>
<dbReference type="FunFam" id="2.60.40.60:FF:000109">
    <property type="entry name" value="neural-cadherin isoform X2"/>
    <property type="match status" value="1"/>
</dbReference>
<dbReference type="InterPro" id="IPR020894">
    <property type="entry name" value="Cadherin_CS"/>
</dbReference>
<dbReference type="InterPro" id="IPR056370">
    <property type="entry name" value="Shg-like_Ig-like"/>
</dbReference>
<proteinExistence type="predicted"/>
<dbReference type="Gene3D" id="2.10.25.10">
    <property type="entry name" value="Laminin"/>
    <property type="match status" value="1"/>
</dbReference>
<dbReference type="Gene3D" id="2.60.40.60">
    <property type="entry name" value="Cadherins"/>
    <property type="match status" value="7"/>
</dbReference>
<dbReference type="PROSITE" id="PS00022">
    <property type="entry name" value="EGF_1"/>
    <property type="match status" value="2"/>
</dbReference>
<comment type="caution">
    <text evidence="11">Lacks conserved residue(s) required for the propagation of feature annotation.</text>
</comment>
<dbReference type="PANTHER" id="PTHR24028">
    <property type="entry name" value="CADHERIN-87A"/>
    <property type="match status" value="1"/>
</dbReference>
<dbReference type="InterPro" id="IPR001791">
    <property type="entry name" value="Laminin_G"/>
</dbReference>
<protein>
    <recommendedName>
        <fullName evidence="18">Neural-cadherin</fullName>
    </recommendedName>
</protein>
<evidence type="ECO:0008006" key="18">
    <source>
        <dbReference type="Google" id="ProtNLM"/>
    </source>
</evidence>
<evidence type="ECO:0000256" key="2">
    <source>
        <dbReference type="ARBA" id="ARBA00022536"/>
    </source>
</evidence>
<evidence type="ECO:0000256" key="6">
    <source>
        <dbReference type="ARBA" id="ARBA00022989"/>
    </source>
</evidence>
<evidence type="ECO:0000313" key="16">
    <source>
        <dbReference type="EMBL" id="KAK1127809.1"/>
    </source>
</evidence>
<dbReference type="PROSITE" id="PS01186">
    <property type="entry name" value="EGF_2"/>
    <property type="match status" value="2"/>
</dbReference>
<comment type="caution">
    <text evidence="16">The sequence shown here is derived from an EMBL/GenBank/DDBJ whole genome shotgun (WGS) entry which is preliminary data.</text>
</comment>
<dbReference type="GO" id="GO:0007163">
    <property type="term" value="P:establishment or maintenance of cell polarity"/>
    <property type="evidence" value="ECO:0007669"/>
    <property type="project" value="UniProtKB-ARBA"/>
</dbReference>
<evidence type="ECO:0000256" key="5">
    <source>
        <dbReference type="ARBA" id="ARBA00022837"/>
    </source>
</evidence>
<feature type="domain" description="EGF-like" evidence="14">
    <location>
        <begin position="1326"/>
        <end position="1361"/>
    </location>
</feature>
<organism evidence="16 17">
    <name type="scientific">Melipona bicolor</name>
    <dbReference type="NCBI Taxonomy" id="60889"/>
    <lineage>
        <taxon>Eukaryota</taxon>
        <taxon>Metazoa</taxon>
        <taxon>Ecdysozoa</taxon>
        <taxon>Arthropoda</taxon>
        <taxon>Hexapoda</taxon>
        <taxon>Insecta</taxon>
        <taxon>Pterygota</taxon>
        <taxon>Neoptera</taxon>
        <taxon>Endopterygota</taxon>
        <taxon>Hymenoptera</taxon>
        <taxon>Apocrita</taxon>
        <taxon>Aculeata</taxon>
        <taxon>Apoidea</taxon>
        <taxon>Anthophila</taxon>
        <taxon>Apidae</taxon>
        <taxon>Melipona</taxon>
    </lineage>
</organism>
<dbReference type="Pfam" id="PF24811">
    <property type="entry name" value="Ig_Shg"/>
    <property type="match status" value="1"/>
</dbReference>
<dbReference type="SMART" id="SM00112">
    <property type="entry name" value="CA"/>
    <property type="match status" value="6"/>
</dbReference>
<dbReference type="PROSITE" id="PS50268">
    <property type="entry name" value="CADHERIN_2"/>
    <property type="match status" value="6"/>
</dbReference>
<feature type="domain" description="EGF-like" evidence="14">
    <location>
        <begin position="1075"/>
        <end position="1111"/>
    </location>
</feature>
<dbReference type="GO" id="GO:0005886">
    <property type="term" value="C:plasma membrane"/>
    <property type="evidence" value="ECO:0007669"/>
    <property type="project" value="InterPro"/>
</dbReference>
<evidence type="ECO:0000256" key="9">
    <source>
        <dbReference type="ARBA" id="ARBA00023180"/>
    </source>
</evidence>
<evidence type="ECO:0000256" key="11">
    <source>
        <dbReference type="PROSITE-ProRule" id="PRU00076"/>
    </source>
</evidence>
<evidence type="ECO:0000259" key="14">
    <source>
        <dbReference type="PROSITE" id="PS50026"/>
    </source>
</evidence>
<dbReference type="CDD" id="cd00053">
    <property type="entry name" value="EGF"/>
    <property type="match status" value="1"/>
</dbReference>
<dbReference type="Pfam" id="PF00028">
    <property type="entry name" value="Cadherin"/>
    <property type="match status" value="4"/>
</dbReference>
<dbReference type="GO" id="GO:0005509">
    <property type="term" value="F:calcium ion binding"/>
    <property type="evidence" value="ECO:0007669"/>
    <property type="project" value="UniProtKB-UniRule"/>
</dbReference>
<dbReference type="InterPro" id="IPR013320">
    <property type="entry name" value="ConA-like_dom_sf"/>
</dbReference>
<dbReference type="EMBL" id="JAHYIQ010000011">
    <property type="protein sequence ID" value="KAK1127809.1"/>
    <property type="molecule type" value="Genomic_DNA"/>
</dbReference>
<dbReference type="FunFam" id="2.60.40.60:FF:000128">
    <property type="entry name" value="neural-cadherin isoform X2"/>
    <property type="match status" value="1"/>
</dbReference>
<dbReference type="Proteomes" id="UP001177670">
    <property type="component" value="Unassembled WGS sequence"/>
</dbReference>
<evidence type="ECO:0000313" key="17">
    <source>
        <dbReference type="Proteomes" id="UP001177670"/>
    </source>
</evidence>
<feature type="domain" description="Cadherin" evidence="15">
    <location>
        <begin position="376"/>
        <end position="494"/>
    </location>
</feature>
<evidence type="ECO:0000259" key="13">
    <source>
        <dbReference type="PROSITE" id="PS50025"/>
    </source>
</evidence>
<dbReference type="InterPro" id="IPR002126">
    <property type="entry name" value="Cadherin-like_dom"/>
</dbReference>
<evidence type="ECO:0000256" key="10">
    <source>
        <dbReference type="PROSITE-ProRule" id="PRU00043"/>
    </source>
</evidence>
<dbReference type="CDD" id="cd11304">
    <property type="entry name" value="Cadherin_repeat"/>
    <property type="match status" value="6"/>
</dbReference>
<evidence type="ECO:0000259" key="15">
    <source>
        <dbReference type="PROSITE" id="PS50268"/>
    </source>
</evidence>
<dbReference type="FunFam" id="2.60.40.60:FF:000112">
    <property type="entry name" value="neural-cadherin isoform X1"/>
    <property type="match status" value="1"/>
</dbReference>
<evidence type="ECO:0000256" key="12">
    <source>
        <dbReference type="SAM" id="MobiDB-lite"/>
    </source>
</evidence>
<dbReference type="InterPro" id="IPR015919">
    <property type="entry name" value="Cadherin-like_sf"/>
</dbReference>
<feature type="domain" description="Laminin G" evidence="13">
    <location>
        <begin position="1112"/>
        <end position="1318"/>
    </location>
</feature>
<feature type="domain" description="Cadherin" evidence="15">
    <location>
        <begin position="264"/>
        <end position="375"/>
    </location>
</feature>
<keyword evidence="6" id="KW-1133">Transmembrane helix</keyword>
<feature type="region of interest" description="Disordered" evidence="12">
    <location>
        <begin position="711"/>
        <end position="740"/>
    </location>
</feature>
<dbReference type="FunFam" id="2.60.120.200:FF:000044">
    <property type="entry name" value="neural-cadherin isoform X1"/>
    <property type="match status" value="1"/>
</dbReference>
<dbReference type="InterPro" id="IPR000742">
    <property type="entry name" value="EGF"/>
</dbReference>
<dbReference type="FunFam" id="2.10.25.10:FF:000312">
    <property type="entry name" value="neural-cadherin isoform X10"/>
    <property type="match status" value="1"/>
</dbReference>
<keyword evidence="7" id="KW-0472">Membrane</keyword>
<dbReference type="PROSITE" id="PS50026">
    <property type="entry name" value="EGF_3"/>
    <property type="match status" value="2"/>
</dbReference>
<gene>
    <name evidence="16" type="ORF">K0M31_003301</name>
</gene>
<dbReference type="SUPFAM" id="SSF49313">
    <property type="entry name" value="Cadherin-like"/>
    <property type="match status" value="8"/>
</dbReference>
<keyword evidence="2 11" id="KW-0245">EGF-like domain</keyword>
<keyword evidence="4" id="KW-0677">Repeat</keyword>
<feature type="domain" description="Cadherin" evidence="15">
    <location>
        <begin position="148"/>
        <end position="263"/>
    </location>
</feature>
<dbReference type="CDD" id="cd00110">
    <property type="entry name" value="LamG"/>
    <property type="match status" value="2"/>
</dbReference>
<dbReference type="PROSITE" id="PS50025">
    <property type="entry name" value="LAM_G_DOMAIN"/>
    <property type="match status" value="2"/>
</dbReference>
<keyword evidence="17" id="KW-1185">Reference proteome</keyword>
<dbReference type="Pfam" id="PF12661">
    <property type="entry name" value="hEGF"/>
    <property type="match status" value="2"/>
</dbReference>
<reference evidence="16" key="1">
    <citation type="submission" date="2021-10" db="EMBL/GenBank/DDBJ databases">
        <title>Melipona bicolor Genome sequencing and assembly.</title>
        <authorList>
            <person name="Araujo N.S."/>
            <person name="Arias M.C."/>
        </authorList>
    </citation>
    <scope>NUCLEOTIDE SEQUENCE</scope>
    <source>
        <strain evidence="16">USP_2M_L1-L4_2017</strain>
        <tissue evidence="16">Whole body</tissue>
    </source>
</reference>
<evidence type="ECO:0000256" key="1">
    <source>
        <dbReference type="ARBA" id="ARBA00004167"/>
    </source>
</evidence>
<dbReference type="GO" id="GO:0001736">
    <property type="term" value="P:establishment of planar polarity"/>
    <property type="evidence" value="ECO:0007669"/>
    <property type="project" value="UniProtKB-ARBA"/>
</dbReference>
<evidence type="ECO:0000256" key="3">
    <source>
        <dbReference type="ARBA" id="ARBA00022692"/>
    </source>
</evidence>
<feature type="disulfide bond" evidence="11">
    <location>
        <begin position="1101"/>
        <end position="1110"/>
    </location>
</feature>
<keyword evidence="8 11" id="KW-1015">Disulfide bond</keyword>
<name>A0AA40KPB8_9HYME</name>
<comment type="subcellular location">
    <subcellularLocation>
        <location evidence="1">Membrane</location>
        <topology evidence="1">Single-pass membrane protein</topology>
    </subcellularLocation>
</comment>
<dbReference type="FunFam" id="2.60.120.200:FF:000040">
    <property type="entry name" value="neural-cadherin isoform X1"/>
    <property type="match status" value="1"/>
</dbReference>
<dbReference type="PROSITE" id="PS00232">
    <property type="entry name" value="CADHERIN_1"/>
    <property type="match status" value="4"/>
</dbReference>
<dbReference type="GO" id="GO:0007156">
    <property type="term" value="P:homophilic cell adhesion via plasma membrane adhesion molecules"/>
    <property type="evidence" value="ECO:0007669"/>
    <property type="project" value="InterPro"/>
</dbReference>
<evidence type="ECO:0000256" key="8">
    <source>
        <dbReference type="ARBA" id="ARBA00023157"/>
    </source>
</evidence>
<dbReference type="FunFam" id="2.60.40.60:FF:000182">
    <property type="entry name" value="Blast:Putative neural-cadherin 2"/>
    <property type="match status" value="1"/>
</dbReference>
<dbReference type="PRINTS" id="PR00205">
    <property type="entry name" value="CADHERIN"/>
</dbReference>
<feature type="domain" description="Cadherin" evidence="15">
    <location>
        <begin position="699"/>
        <end position="818"/>
    </location>
</feature>
<dbReference type="InterPro" id="IPR013032">
    <property type="entry name" value="EGF-like_CS"/>
</dbReference>